<keyword evidence="5" id="KW-0732">Signal</keyword>
<keyword evidence="9 16" id="KW-0472">Membrane</keyword>
<dbReference type="InterPro" id="IPR006626">
    <property type="entry name" value="PbH1"/>
</dbReference>
<dbReference type="EC" id="3.2.1.15" evidence="3"/>
<dbReference type="GO" id="GO:0071555">
    <property type="term" value="P:cell wall organization"/>
    <property type="evidence" value="ECO:0007669"/>
    <property type="project" value="UniProtKB-KW"/>
</dbReference>
<dbReference type="PANTHER" id="PTHR31884">
    <property type="entry name" value="POLYGALACTURONASE"/>
    <property type="match status" value="1"/>
</dbReference>
<dbReference type="SMART" id="SM00710">
    <property type="entry name" value="PbH1"/>
    <property type="match status" value="4"/>
</dbReference>
<keyword evidence="8 16" id="KW-1133">Transmembrane helix</keyword>
<evidence type="ECO:0000256" key="10">
    <source>
        <dbReference type="ARBA" id="ARBA00023157"/>
    </source>
</evidence>
<evidence type="ECO:0000256" key="15">
    <source>
        <dbReference type="RuleBase" id="RU361169"/>
    </source>
</evidence>
<evidence type="ECO:0000256" key="12">
    <source>
        <dbReference type="ARBA" id="ARBA00023316"/>
    </source>
</evidence>
<dbReference type="Gene3D" id="2.160.20.10">
    <property type="entry name" value="Single-stranded right-handed beta-helix, Pectin lyase-like"/>
    <property type="match status" value="1"/>
</dbReference>
<proteinExistence type="inferred from homology"/>
<dbReference type="FunFam" id="2.160.20.10:FF:000002">
    <property type="entry name" value="Endopolygalacturonase D"/>
    <property type="match status" value="1"/>
</dbReference>
<dbReference type="GO" id="GO:0005576">
    <property type="term" value="C:extracellular region"/>
    <property type="evidence" value="ECO:0007669"/>
    <property type="project" value="TreeGrafter"/>
</dbReference>
<evidence type="ECO:0000256" key="7">
    <source>
        <dbReference type="ARBA" id="ARBA00022801"/>
    </source>
</evidence>
<evidence type="ECO:0000256" key="16">
    <source>
        <dbReference type="SAM" id="Phobius"/>
    </source>
</evidence>
<evidence type="ECO:0000256" key="9">
    <source>
        <dbReference type="ARBA" id="ARBA00023136"/>
    </source>
</evidence>
<keyword evidence="10" id="KW-1015">Disulfide bond</keyword>
<dbReference type="InterPro" id="IPR006634">
    <property type="entry name" value="TLC-dom"/>
</dbReference>
<evidence type="ECO:0000256" key="1">
    <source>
        <dbReference type="ARBA" id="ARBA00004141"/>
    </source>
</evidence>
<dbReference type="STRING" id="49012.A0A0F7RV75"/>
<evidence type="ECO:0000256" key="4">
    <source>
        <dbReference type="ARBA" id="ARBA00022692"/>
    </source>
</evidence>
<keyword evidence="4 16" id="KW-0812">Transmembrane</keyword>
<gene>
    <name evidence="18" type="primary">SSCI41090.1</name>
</gene>
<comment type="similarity">
    <text evidence="2 15">Belongs to the glycosyl hydrolase 28 family.</text>
</comment>
<dbReference type="Pfam" id="PF00295">
    <property type="entry name" value="Glyco_hydro_28"/>
    <property type="match status" value="1"/>
</dbReference>
<sequence length="936" mass="100080">MSQFVFADRFVLPATLALASSRLHTIFYASLVVQHVIFHALSHSWLKGDSKEMLKKRCWILTTLASFVMCVASLPYLFDFFLAGFDLHALRPRTKTVAEPLAAFFVAYLVSDLALGSIYYRKLINLSSGWIHHIAYTFLFSFWVHKGWAHIAAAAAIFELPTLIMGVASIYPPLRSNMAFTVTFFGTRVFYHVALLVASVTEHGRNAPGINGSWGPAISLLATYPMHLWWGYKCICSIRRRMHKRKLEAAQVAREKASLASAAGRLFNGMAAPDTSSAVNTPAVTPGAGATPATANFGATGPVHAAFARAASAARPPVNLLLPKRRKGQRADSEASVGHPLLTRTLNLKYINSNSVFTAPVAPEGAGPHDTEPFLAIRSPAESSDRARRLVADAVRKVWINAPASWRRQFEEEAGVRPKGLVSTGRMPSYTTDESSEEYEEADSDMILSSAAQSGMSESRARRYLQAQRSRIRRAVLRAVRAAINGRDADGVKAVTSHNDTVITTFADGAVAATGDIRPTGIDKTLLSLDFSSLVKYLPQDFFGQDYEIREFPVEQVAQEQALAASCTFTDAASAKAGKTSCSTITLSNIKVPAGQTLDLTGLSAGTQVVFTGTTTFGYAAWSGPLISVSSKNIDVSGASGTLIDGGRAQWWDGKGSNGGVTKPKLFYAHGLTNSKMRSLNIKNTPVKAFSIKGCTNRSLDHITMDNSAGNENGLGHNTDAFDVDSSNGVLIANATVRNQDDCLAINSGTNILFCGGYCSGGHGLSIGSVGGRSDNTVDGVRIENSQVVNSQKAVRIKTVSGATGLVNNVTYANINLSGISKFGIDIQQDYLNGGPTGTPTNGVKVANIVMNGIKGSVSSDATRIYLLCGQGSCSNWKWSGVSISGGKSSTKCSDVPSPAQRCHAGQGKRMLFSSAWTVETSFVVGMWAARDKVAT</sequence>
<feature type="transmembrane region" description="Helical" evidence="16">
    <location>
        <begin position="58"/>
        <end position="78"/>
    </location>
</feature>
<dbReference type="GO" id="GO:0004650">
    <property type="term" value="F:polygalacturonase activity"/>
    <property type="evidence" value="ECO:0007669"/>
    <property type="project" value="UniProtKB-EC"/>
</dbReference>
<dbReference type="GO" id="GO:0045490">
    <property type="term" value="P:pectin catabolic process"/>
    <property type="evidence" value="ECO:0007669"/>
    <property type="project" value="UniProtKB-ARBA"/>
</dbReference>
<dbReference type="InterPro" id="IPR012334">
    <property type="entry name" value="Pectin_lyas_fold"/>
</dbReference>
<keyword evidence="11 15" id="KW-0326">Glycosidase</keyword>
<dbReference type="Proteomes" id="UP000242770">
    <property type="component" value="Unassembled WGS sequence"/>
</dbReference>
<evidence type="ECO:0000313" key="18">
    <source>
        <dbReference type="EMBL" id="CDS00340.1"/>
    </source>
</evidence>
<evidence type="ECO:0000256" key="8">
    <source>
        <dbReference type="ARBA" id="ARBA00022989"/>
    </source>
</evidence>
<evidence type="ECO:0000256" key="5">
    <source>
        <dbReference type="ARBA" id="ARBA00022729"/>
    </source>
</evidence>
<organism evidence="18 19">
    <name type="scientific">Sporisorium scitamineum</name>
    <dbReference type="NCBI Taxonomy" id="49012"/>
    <lineage>
        <taxon>Eukaryota</taxon>
        <taxon>Fungi</taxon>
        <taxon>Dikarya</taxon>
        <taxon>Basidiomycota</taxon>
        <taxon>Ustilaginomycotina</taxon>
        <taxon>Ustilaginomycetes</taxon>
        <taxon>Ustilaginales</taxon>
        <taxon>Ustilaginaceae</taxon>
        <taxon>Sporisorium</taxon>
    </lineage>
</organism>
<evidence type="ECO:0000313" key="19">
    <source>
        <dbReference type="Proteomes" id="UP000242770"/>
    </source>
</evidence>
<comment type="catalytic activity">
    <reaction evidence="13">
        <text>(1,4-alpha-D-galacturonosyl)n+m + H2O = (1,4-alpha-D-galacturonosyl)n + (1,4-alpha-D-galacturonosyl)m.</text>
        <dbReference type="EC" id="3.2.1.15"/>
    </reaction>
</comment>
<name>A0A0F7RV75_9BASI</name>
<evidence type="ECO:0000256" key="14">
    <source>
        <dbReference type="PROSITE-ProRule" id="PRU10052"/>
    </source>
</evidence>
<evidence type="ECO:0000256" key="11">
    <source>
        <dbReference type="ARBA" id="ARBA00023295"/>
    </source>
</evidence>
<dbReference type="PROSITE" id="PS00502">
    <property type="entry name" value="POLYGALACTURONASE"/>
    <property type="match status" value="1"/>
</dbReference>
<keyword evidence="12" id="KW-0961">Cell wall biogenesis/degradation</keyword>
<feature type="transmembrane region" description="Helical" evidence="16">
    <location>
        <begin position="26"/>
        <end position="46"/>
    </location>
</feature>
<dbReference type="AlphaFoldDB" id="A0A0F7RV75"/>
<feature type="transmembrane region" description="Helical" evidence="16">
    <location>
        <begin position="178"/>
        <end position="201"/>
    </location>
</feature>
<protein>
    <recommendedName>
        <fullName evidence="3">endo-polygalacturonase</fullName>
        <ecNumber evidence="3">3.2.1.15</ecNumber>
    </recommendedName>
</protein>
<feature type="transmembrane region" description="Helical" evidence="16">
    <location>
        <begin position="127"/>
        <end position="145"/>
    </location>
</feature>
<dbReference type="EMBL" id="CCFA01002439">
    <property type="protein sequence ID" value="CDS00340.1"/>
    <property type="molecule type" value="Genomic_DNA"/>
</dbReference>
<keyword evidence="6" id="KW-0677">Repeat</keyword>
<dbReference type="InterPro" id="IPR050434">
    <property type="entry name" value="Glycosyl_hydrlase_28"/>
</dbReference>
<keyword evidence="7 15" id="KW-0378">Hydrolase</keyword>
<dbReference type="SUPFAM" id="SSF51126">
    <property type="entry name" value="Pectin lyase-like"/>
    <property type="match status" value="1"/>
</dbReference>
<evidence type="ECO:0000256" key="6">
    <source>
        <dbReference type="ARBA" id="ARBA00022737"/>
    </source>
</evidence>
<feature type="transmembrane region" description="Helical" evidence="16">
    <location>
        <begin position="98"/>
        <end position="120"/>
    </location>
</feature>
<keyword evidence="19" id="KW-1185">Reference proteome</keyword>
<dbReference type="InterPro" id="IPR000743">
    <property type="entry name" value="Glyco_hydro_28"/>
</dbReference>
<dbReference type="Pfam" id="PF03798">
    <property type="entry name" value="TRAM_LAG1_CLN8"/>
    <property type="match status" value="1"/>
</dbReference>
<feature type="domain" description="TLC" evidence="17">
    <location>
        <begin position="93"/>
        <end position="235"/>
    </location>
</feature>
<accession>A0A0F7RV75</accession>
<feature type="active site" evidence="14">
    <location>
        <position position="763"/>
    </location>
</feature>
<evidence type="ECO:0000256" key="3">
    <source>
        <dbReference type="ARBA" id="ARBA00012736"/>
    </source>
</evidence>
<dbReference type="PANTHER" id="PTHR31884:SF1">
    <property type="entry name" value="POLYGALACTURONASE"/>
    <property type="match status" value="1"/>
</dbReference>
<dbReference type="InterPro" id="IPR011050">
    <property type="entry name" value="Pectin_lyase_fold/virulence"/>
</dbReference>
<evidence type="ECO:0000259" key="17">
    <source>
        <dbReference type="Pfam" id="PF03798"/>
    </source>
</evidence>
<feature type="transmembrane region" description="Helical" evidence="16">
    <location>
        <begin position="151"/>
        <end position="171"/>
    </location>
</feature>
<evidence type="ECO:0000256" key="13">
    <source>
        <dbReference type="ARBA" id="ARBA00034074"/>
    </source>
</evidence>
<comment type="subcellular location">
    <subcellularLocation>
        <location evidence="1">Membrane</location>
        <topology evidence="1">Multi-pass membrane protein</topology>
    </subcellularLocation>
</comment>
<evidence type="ECO:0000256" key="2">
    <source>
        <dbReference type="ARBA" id="ARBA00008834"/>
    </source>
</evidence>
<reference evidence="19" key="1">
    <citation type="submission" date="2014-06" db="EMBL/GenBank/DDBJ databases">
        <authorList>
            <person name="Berkman P.J."/>
        </authorList>
    </citation>
    <scope>NUCLEOTIDE SEQUENCE [LARGE SCALE GENOMIC DNA]</scope>
</reference>
<dbReference type="GO" id="GO:0016020">
    <property type="term" value="C:membrane"/>
    <property type="evidence" value="ECO:0007669"/>
    <property type="project" value="UniProtKB-SubCell"/>
</dbReference>